<protein>
    <submittedName>
        <fullName evidence="9">Uncharacterized protein</fullName>
    </submittedName>
</protein>
<keyword evidence="3" id="KW-0509">mRNA transport</keyword>
<feature type="compositionally biased region" description="Polar residues" evidence="8">
    <location>
        <begin position="805"/>
        <end position="819"/>
    </location>
</feature>
<evidence type="ECO:0000256" key="4">
    <source>
        <dbReference type="ARBA" id="ARBA00022927"/>
    </source>
</evidence>
<dbReference type="GO" id="GO:0005643">
    <property type="term" value="C:nuclear pore"/>
    <property type="evidence" value="ECO:0007669"/>
    <property type="project" value="UniProtKB-SubCell"/>
</dbReference>
<feature type="region of interest" description="Disordered" evidence="8">
    <location>
        <begin position="1"/>
        <end position="48"/>
    </location>
</feature>
<dbReference type="RefSeq" id="XP_062637232.1">
    <property type="nucleotide sequence ID" value="XM_062777167.1"/>
</dbReference>
<keyword evidence="6" id="KW-0906">Nuclear pore complex</keyword>
<dbReference type="GO" id="GO:0000055">
    <property type="term" value="P:ribosomal large subunit export from nucleus"/>
    <property type="evidence" value="ECO:0007669"/>
    <property type="project" value="InterPro"/>
</dbReference>
<comment type="subcellular location">
    <subcellularLocation>
        <location evidence="1">Nucleus</location>
        <location evidence="1">Nuclear pore complex</location>
    </subcellularLocation>
</comment>
<feature type="region of interest" description="Disordered" evidence="8">
    <location>
        <begin position="838"/>
        <end position="862"/>
    </location>
</feature>
<evidence type="ECO:0000313" key="9">
    <source>
        <dbReference type="EMBL" id="KAK4143861.1"/>
    </source>
</evidence>
<dbReference type="Proteomes" id="UP001302676">
    <property type="component" value="Unassembled WGS sequence"/>
</dbReference>
<keyword evidence="2" id="KW-0813">Transport</keyword>
<feature type="compositionally biased region" description="Basic and acidic residues" evidence="8">
    <location>
        <begin position="754"/>
        <end position="770"/>
    </location>
</feature>
<keyword evidence="5" id="KW-0811">Translocation</keyword>
<keyword evidence="7" id="KW-0539">Nucleus</keyword>
<dbReference type="GO" id="GO:0000056">
    <property type="term" value="P:ribosomal small subunit export from nucleus"/>
    <property type="evidence" value="ECO:0007669"/>
    <property type="project" value="InterPro"/>
</dbReference>
<dbReference type="InterPro" id="IPR037700">
    <property type="entry name" value="NUP88/NUP82"/>
</dbReference>
<dbReference type="PANTHER" id="PTHR13257:SF0">
    <property type="entry name" value="NUCLEAR PORE COMPLEX PROTEIN NUP88"/>
    <property type="match status" value="1"/>
</dbReference>
<evidence type="ECO:0000256" key="5">
    <source>
        <dbReference type="ARBA" id="ARBA00023010"/>
    </source>
</evidence>
<dbReference type="GeneID" id="87813780"/>
<keyword evidence="4" id="KW-0653">Protein transport</keyword>
<proteinExistence type="predicted"/>
<dbReference type="EMBL" id="MU853582">
    <property type="protein sequence ID" value="KAK4143861.1"/>
    <property type="molecule type" value="Genomic_DNA"/>
</dbReference>
<evidence type="ECO:0000256" key="6">
    <source>
        <dbReference type="ARBA" id="ARBA00023132"/>
    </source>
</evidence>
<dbReference type="GO" id="GO:0006406">
    <property type="term" value="P:mRNA export from nucleus"/>
    <property type="evidence" value="ECO:0007669"/>
    <property type="project" value="TreeGrafter"/>
</dbReference>
<sequence>MPKIKSFAPSWLNEPSPAHKLFEQPIDDGRGSAGPPYGTRKPKPGPRRTIARRGTEVFVAVGKQIRWGDLAYLKESWETKPGHSNLVTRIKREGSDGSFEAEDGSGIDGSLLGRGLTTWDIQIIKTPVADDIRQLVISPNQDLLAVLTSHTIHICLLPDSSHLYARDATPFKPKFWTLGPTTHVTSRPAVVSALWHPLGVNGTALVTVTEDAVVRIWELSTADRWTFDSATLAIDLKRLADGTSLDQDFGVSVSATNKGFSPDAFDMEVAAACFPARASGGWSPMTLWVAMAGGDVYSLCPLLPQRWAPPPTLIPSLSVSIVAGVAATEDDPEASADTRLLAQQQLDWMSDLDNQEPKILEGGLGEPPVEVYTRPTRPGIVPRLQGPFEFDLNPEDEQDDEVELKDIYVIGEKARLNDLMMGEEEELEVDEEEGSGLSLTVVCLLSTSGQVKICLDVNGVEAQWLPPKQKNRSRAFTAPPNTPSLLTFQTFDTLKPVEVLPDSWPMFSEDTASRYSFYVTHPAGITSVSLAPWVFRLESELQGDGEAGADFRLDLLVRGQGSERERIYTQPRGQNSLAAATVIQDPDLGHFVLSATHQDPVVLFFETPIREVAPRESPEAVFERVELPQLDLGWEPRPLFHASEALDQKSMMPTWIDHLKTGRRRPLFHQEVRLSMATLEVFTEGHKVLASEVDNINSAVAQLFRRCQTLQEELRQQIEKANEGKKQVDVITGEDSGDESPVSQDNITRNRLRQARERQEELASRMEKLKRQLGRATSRELSEKEKAWADEVRALGSSILGPEAGQTSSPASLSPSKAQQPWKRFEEIKALRDALTAQAEQLQRARDGPTDDASPSPVPGLRIPTEVRRQKMAQVIGLLDRETALVDAVKARIERLSIG</sequence>
<evidence type="ECO:0000256" key="1">
    <source>
        <dbReference type="ARBA" id="ARBA00004567"/>
    </source>
</evidence>
<comment type="caution">
    <text evidence="9">The sequence shown here is derived from an EMBL/GenBank/DDBJ whole genome shotgun (WGS) entry which is preliminary data.</text>
</comment>
<evidence type="ECO:0000313" key="10">
    <source>
        <dbReference type="Proteomes" id="UP001302676"/>
    </source>
</evidence>
<name>A0AAN6V3Q1_9PEZI</name>
<accession>A0AAN6V3Q1</accession>
<reference evidence="9" key="2">
    <citation type="submission" date="2023-05" db="EMBL/GenBank/DDBJ databases">
        <authorList>
            <consortium name="Lawrence Berkeley National Laboratory"/>
            <person name="Steindorff A."/>
            <person name="Hensen N."/>
            <person name="Bonometti L."/>
            <person name="Westerberg I."/>
            <person name="Brannstrom I.O."/>
            <person name="Guillou S."/>
            <person name="Cros-Aarteil S."/>
            <person name="Calhoun S."/>
            <person name="Haridas S."/>
            <person name="Kuo A."/>
            <person name="Mondo S."/>
            <person name="Pangilinan J."/>
            <person name="Riley R."/>
            <person name="Labutti K."/>
            <person name="Andreopoulos B."/>
            <person name="Lipzen A."/>
            <person name="Chen C."/>
            <person name="Yanf M."/>
            <person name="Daum C."/>
            <person name="Ng V."/>
            <person name="Clum A."/>
            <person name="Ohm R."/>
            <person name="Martin F."/>
            <person name="Silar P."/>
            <person name="Natvig D."/>
            <person name="Lalanne C."/>
            <person name="Gautier V."/>
            <person name="Ament-Velasquez S.L."/>
            <person name="Kruys A."/>
            <person name="Hutchinson M.I."/>
            <person name="Powell A.J."/>
            <person name="Barry K."/>
            <person name="Miller A.N."/>
            <person name="Grigoriev I.V."/>
            <person name="Debuchy R."/>
            <person name="Gladieux P."/>
            <person name="Thoren M.H."/>
            <person name="Johannesson H."/>
        </authorList>
    </citation>
    <scope>NUCLEOTIDE SEQUENCE</scope>
    <source>
        <strain evidence="9">CBS 141.50</strain>
    </source>
</reference>
<dbReference type="InterPro" id="IPR036322">
    <property type="entry name" value="WD40_repeat_dom_sf"/>
</dbReference>
<reference evidence="9" key="1">
    <citation type="journal article" date="2023" name="Mol. Phylogenet. Evol.">
        <title>Genome-scale phylogeny and comparative genomics of the fungal order Sordariales.</title>
        <authorList>
            <person name="Hensen N."/>
            <person name="Bonometti L."/>
            <person name="Westerberg I."/>
            <person name="Brannstrom I.O."/>
            <person name="Guillou S."/>
            <person name="Cros-Aarteil S."/>
            <person name="Calhoun S."/>
            <person name="Haridas S."/>
            <person name="Kuo A."/>
            <person name="Mondo S."/>
            <person name="Pangilinan J."/>
            <person name="Riley R."/>
            <person name="LaButti K."/>
            <person name="Andreopoulos B."/>
            <person name="Lipzen A."/>
            <person name="Chen C."/>
            <person name="Yan M."/>
            <person name="Daum C."/>
            <person name="Ng V."/>
            <person name="Clum A."/>
            <person name="Steindorff A."/>
            <person name="Ohm R.A."/>
            <person name="Martin F."/>
            <person name="Silar P."/>
            <person name="Natvig D.O."/>
            <person name="Lalanne C."/>
            <person name="Gautier V."/>
            <person name="Ament-Velasquez S.L."/>
            <person name="Kruys A."/>
            <person name="Hutchinson M.I."/>
            <person name="Powell A.J."/>
            <person name="Barry K."/>
            <person name="Miller A.N."/>
            <person name="Grigoriev I.V."/>
            <person name="Debuchy R."/>
            <person name="Gladieux P."/>
            <person name="Hiltunen Thoren M."/>
            <person name="Johannesson H."/>
        </authorList>
    </citation>
    <scope>NUCLEOTIDE SEQUENCE</scope>
    <source>
        <strain evidence="9">CBS 141.50</strain>
    </source>
</reference>
<dbReference type="SUPFAM" id="SSF50978">
    <property type="entry name" value="WD40 repeat-like"/>
    <property type="match status" value="1"/>
</dbReference>
<keyword evidence="10" id="KW-1185">Reference proteome</keyword>
<evidence type="ECO:0000256" key="8">
    <source>
        <dbReference type="SAM" id="MobiDB-lite"/>
    </source>
</evidence>
<dbReference type="GO" id="GO:0017056">
    <property type="term" value="F:structural constituent of nuclear pore"/>
    <property type="evidence" value="ECO:0007669"/>
    <property type="project" value="InterPro"/>
</dbReference>
<evidence type="ECO:0000256" key="7">
    <source>
        <dbReference type="ARBA" id="ARBA00023242"/>
    </source>
</evidence>
<evidence type="ECO:0000256" key="3">
    <source>
        <dbReference type="ARBA" id="ARBA00022816"/>
    </source>
</evidence>
<gene>
    <name evidence="9" type="ORF">C8A04DRAFT_11965</name>
</gene>
<feature type="region of interest" description="Disordered" evidence="8">
    <location>
        <begin position="721"/>
        <end position="785"/>
    </location>
</feature>
<feature type="region of interest" description="Disordered" evidence="8">
    <location>
        <begin position="800"/>
        <end position="820"/>
    </location>
</feature>
<organism evidence="9 10">
    <name type="scientific">Dichotomopilus funicola</name>
    <dbReference type="NCBI Taxonomy" id="1934379"/>
    <lineage>
        <taxon>Eukaryota</taxon>
        <taxon>Fungi</taxon>
        <taxon>Dikarya</taxon>
        <taxon>Ascomycota</taxon>
        <taxon>Pezizomycotina</taxon>
        <taxon>Sordariomycetes</taxon>
        <taxon>Sordariomycetidae</taxon>
        <taxon>Sordariales</taxon>
        <taxon>Chaetomiaceae</taxon>
        <taxon>Dichotomopilus</taxon>
    </lineage>
</organism>
<dbReference type="AlphaFoldDB" id="A0AAN6V3Q1"/>
<dbReference type="GO" id="GO:0006606">
    <property type="term" value="P:protein import into nucleus"/>
    <property type="evidence" value="ECO:0007669"/>
    <property type="project" value="TreeGrafter"/>
</dbReference>
<dbReference type="PANTHER" id="PTHR13257">
    <property type="entry name" value="NUCLEOPORIN NUP84-RELATED"/>
    <property type="match status" value="1"/>
</dbReference>
<evidence type="ECO:0000256" key="2">
    <source>
        <dbReference type="ARBA" id="ARBA00022448"/>
    </source>
</evidence>